<feature type="compositionally biased region" description="Low complexity" evidence="1">
    <location>
        <begin position="124"/>
        <end position="146"/>
    </location>
</feature>
<reference evidence="3 4" key="1">
    <citation type="journal article" date="2012" name="BMC Genomics">
        <title>Comparative genomics of the white-rot fungi, Phanerochaete carnosa and P. chrysosporium, to elucidate the genetic basis of the distinct wood types they colonize.</title>
        <authorList>
            <person name="Suzuki H."/>
            <person name="MacDonald J."/>
            <person name="Syed K."/>
            <person name="Salamov A."/>
            <person name="Hori C."/>
            <person name="Aerts A."/>
            <person name="Henrissat B."/>
            <person name="Wiebenga A."/>
            <person name="vanKuyk P.A."/>
            <person name="Barry K."/>
            <person name="Lindquist E."/>
            <person name="LaButti K."/>
            <person name="Lapidus A."/>
            <person name="Lucas S."/>
            <person name="Coutinho P."/>
            <person name="Gong Y."/>
            <person name="Samejima M."/>
            <person name="Mahadevan R."/>
            <person name="Abou-Zaid M."/>
            <person name="de Vries R.P."/>
            <person name="Igarashi K."/>
            <person name="Yadav J.S."/>
            <person name="Grigoriev I.V."/>
            <person name="Master E.R."/>
        </authorList>
    </citation>
    <scope>NUCLEOTIDE SEQUENCE [LARGE SCALE GENOMIC DNA]</scope>
    <source>
        <strain evidence="3 4">HHB-10118-sp</strain>
    </source>
</reference>
<dbReference type="GeneID" id="18917846"/>
<evidence type="ECO:0000256" key="1">
    <source>
        <dbReference type="SAM" id="MobiDB-lite"/>
    </source>
</evidence>
<dbReference type="RefSeq" id="XP_007398828.1">
    <property type="nucleotide sequence ID" value="XM_007398766.1"/>
</dbReference>
<dbReference type="Proteomes" id="UP000008370">
    <property type="component" value="Unassembled WGS sequence"/>
</dbReference>
<gene>
    <name evidence="3" type="ORF">PHACADRAFT_260929</name>
</gene>
<keyword evidence="4" id="KW-1185">Reference proteome</keyword>
<protein>
    <recommendedName>
        <fullName evidence="5">REJ domain-containing protein</fullName>
    </recommendedName>
</protein>
<feature type="signal peptide" evidence="2">
    <location>
        <begin position="1"/>
        <end position="20"/>
    </location>
</feature>
<dbReference type="AlphaFoldDB" id="K5W0T3"/>
<feature type="region of interest" description="Disordered" evidence="1">
    <location>
        <begin position="120"/>
        <end position="147"/>
    </location>
</feature>
<dbReference type="KEGG" id="pco:PHACADRAFT_260929"/>
<keyword evidence="2" id="KW-0732">Signal</keyword>
<evidence type="ECO:0000313" key="3">
    <source>
        <dbReference type="EMBL" id="EKM52484.1"/>
    </source>
</evidence>
<organism evidence="3 4">
    <name type="scientific">Phanerochaete carnosa (strain HHB-10118-sp)</name>
    <name type="common">White-rot fungus</name>
    <name type="synonym">Peniophora carnosa</name>
    <dbReference type="NCBI Taxonomy" id="650164"/>
    <lineage>
        <taxon>Eukaryota</taxon>
        <taxon>Fungi</taxon>
        <taxon>Dikarya</taxon>
        <taxon>Basidiomycota</taxon>
        <taxon>Agaricomycotina</taxon>
        <taxon>Agaricomycetes</taxon>
        <taxon>Polyporales</taxon>
        <taxon>Phanerochaetaceae</taxon>
        <taxon>Phanerochaete</taxon>
    </lineage>
</organism>
<evidence type="ECO:0000256" key="2">
    <source>
        <dbReference type="SAM" id="SignalP"/>
    </source>
</evidence>
<evidence type="ECO:0008006" key="5">
    <source>
        <dbReference type="Google" id="ProtNLM"/>
    </source>
</evidence>
<dbReference type="EMBL" id="JH930475">
    <property type="protein sequence ID" value="EKM52484.1"/>
    <property type="molecule type" value="Genomic_DNA"/>
</dbReference>
<name>K5W0T3_PHACS</name>
<evidence type="ECO:0000313" key="4">
    <source>
        <dbReference type="Proteomes" id="UP000008370"/>
    </source>
</evidence>
<feature type="chain" id="PRO_5003890450" description="REJ domain-containing protein" evidence="2">
    <location>
        <begin position="21"/>
        <end position="168"/>
    </location>
</feature>
<proteinExistence type="predicted"/>
<accession>K5W0T3</accession>
<sequence length="168" mass="16203">MRLNLVIAFFALFSGIPVFAQSGTSTLSGVSPSTSGSSIAPSATFSSSSVVSLPIPTLHSLSSSSTGSLPTGILPSGSSSSLPASSTSSLGSITITSGSASNIGTSSSGSAPGVSIPISGILPSTVPTTTPTASTTGSGSSNSANSRHSCMVPGWRTILLGVLVLVLG</sequence>
<dbReference type="HOGENOM" id="CLU_1587088_0_0_1"/>
<dbReference type="InParanoid" id="K5W0T3"/>